<keyword evidence="4 10" id="KW-0808">Transferase</keyword>
<dbReference type="Gene3D" id="1.10.150.20">
    <property type="entry name" value="5' to 3' exonuclease, C-terminal subdomain"/>
    <property type="match status" value="1"/>
</dbReference>
<comment type="caution">
    <text evidence="12">The sequence shown here is derived from an EMBL/GenBank/DDBJ whole genome shotgun (WGS) entry which is preliminary data.</text>
</comment>
<evidence type="ECO:0000256" key="6">
    <source>
        <dbReference type="ARBA" id="ARBA00022946"/>
    </source>
</evidence>
<dbReference type="RefSeq" id="XP_025340391.1">
    <property type="nucleotide sequence ID" value="XM_025486943.1"/>
</dbReference>
<dbReference type="EMBL" id="PKFO01000002">
    <property type="protein sequence ID" value="PVH19451.1"/>
    <property type="molecule type" value="Genomic_DNA"/>
</dbReference>
<keyword evidence="8 10" id="KW-0804">Transcription</keyword>
<dbReference type="Gene3D" id="1.10.287.260">
    <property type="match status" value="1"/>
</dbReference>
<keyword evidence="3 10" id="KW-0240">DNA-directed RNA polymerase</keyword>
<dbReference type="GO" id="GO:0034245">
    <property type="term" value="C:mitochondrial DNA-directed RNA polymerase complex"/>
    <property type="evidence" value="ECO:0007669"/>
    <property type="project" value="TreeGrafter"/>
</dbReference>
<evidence type="ECO:0000256" key="5">
    <source>
        <dbReference type="ARBA" id="ARBA00022695"/>
    </source>
</evidence>
<keyword evidence="6" id="KW-0809">Transit peptide</keyword>
<dbReference type="GeneID" id="37008628"/>
<dbReference type="InterPro" id="IPR024075">
    <property type="entry name" value="DNA-dir_RNA_pol_helix_hairp_sf"/>
</dbReference>
<evidence type="ECO:0000256" key="10">
    <source>
        <dbReference type="RuleBase" id="RU003805"/>
    </source>
</evidence>
<protein>
    <recommendedName>
        <fullName evidence="10">DNA-directed RNA polymerase</fullName>
        <ecNumber evidence="10">2.7.7.6</ecNumber>
    </recommendedName>
</protein>
<dbReference type="STRING" id="45357.A0A2V1AR69"/>
<dbReference type="InterPro" id="IPR029262">
    <property type="entry name" value="RPOL_N"/>
</dbReference>
<dbReference type="SUPFAM" id="SSF56672">
    <property type="entry name" value="DNA/RNA polymerases"/>
    <property type="match status" value="1"/>
</dbReference>
<name>A0A2V1AR69_9ASCO</name>
<keyword evidence="5 10" id="KW-0548">Nucleotidyltransferase</keyword>
<evidence type="ECO:0000256" key="9">
    <source>
        <dbReference type="ARBA" id="ARBA00048552"/>
    </source>
</evidence>
<dbReference type="GO" id="GO:0001018">
    <property type="term" value="F:mitochondrial promoter sequence-specific DNA binding"/>
    <property type="evidence" value="ECO:0007669"/>
    <property type="project" value="TreeGrafter"/>
</dbReference>
<dbReference type="FunFam" id="1.10.287.280:FF:000001">
    <property type="entry name" value="DNA-directed RNA polymerase"/>
    <property type="match status" value="1"/>
</dbReference>
<evidence type="ECO:0000256" key="1">
    <source>
        <dbReference type="ARBA" id="ARBA00004173"/>
    </source>
</evidence>
<dbReference type="Pfam" id="PF14700">
    <property type="entry name" value="RPOL_N"/>
    <property type="match status" value="1"/>
</dbReference>
<proteinExistence type="inferred from homology"/>
<dbReference type="PROSITE" id="PS00489">
    <property type="entry name" value="RNA_POL_PHAGE_2"/>
    <property type="match status" value="1"/>
</dbReference>
<dbReference type="InterPro" id="IPR046950">
    <property type="entry name" value="DNA-dir_Rpol_C_phage-type"/>
</dbReference>
<comment type="similarity">
    <text evidence="2 10">Belongs to the phage and mitochondrial RNA polymerase family.</text>
</comment>
<dbReference type="FunFam" id="1.10.150.20:FF:000041">
    <property type="entry name" value="DNA-directed RNA polymerase"/>
    <property type="match status" value="1"/>
</dbReference>
<dbReference type="Gene3D" id="1.10.287.280">
    <property type="match status" value="1"/>
</dbReference>
<evidence type="ECO:0000256" key="4">
    <source>
        <dbReference type="ARBA" id="ARBA00022679"/>
    </source>
</evidence>
<sequence length="1303" mass="147131">MLRASRYSSLTSGLLSKRLRSTARYVATATGEHSEPILQTNYLQSSLLEDLKRKDHISKPHRSYAKAETMSLHKVTADSFKDVTEEDRKEVSWSSNYDSVTRSPFVTDIMHLQSLLDALLASRNFERAENIMNALAPLLDGPEKFIVFLNKYLEAYAAEESTSISDLEAYATQMFRTHRIQPNDRTHAIFLGKSLNSPQHFQKWLSSARKSRSLFRNMLNSIDAITVEGLTKIFKDPSVTPQDVPKDLMSLYNEVRDKKTDDIQSPTEHTDYFATKDAQIPTIEKEGMDELRSVDSFGLKVVRHALLGLESNAQLDIDQFTKELDEVSDSHLLHNSTGKKKNWFEFYKTLKSPADRERFNKMLDEFNEGRQKNLEVKGTEGARAKWANDFKTFQQRGEIIKSKRMNVQLYRWYSDVLPLVQEEHSLCQKLLSGEIDLSLLNDKEKKAMSAREFYAPYFVLLPPETLSVLVIFELLKLNDSGGIAGGMRAARAVISVGRAVELEYRCQSLIKADKKVAQRKGLTPMQWRRLTKSREQASSSSVVTDWTNTIYSKLGGILTQFLLHVAKVEVTGTNPTTGVQIKGLQPAFHHTFQYTAGQKIGVINLHKNVIKMLGGDQESNLVHPSLLPMLVSPRPWTSHNQGGYSYTPSNIVRIKDSAETTAYVKAAADAENLEEIYSGLNILGETAWTVNQKLLNIVSKCWNTGEEFLDIPPAIEDVPIPPPPNYGADPAERVEYANRVRAIANKAASERSQRCDINYKLEIARAFVGERMFFPHNVDFRGRAYPISPNFNHLGNDMTRSLFLFWDGHELGEQGLRWLKIQLANVFGKDKATLEDRVRFVDENMENIFESAKDPLGEGKWWMKGEKPWQVLSVCFELQEAYQLDDPTKFVSHIPVHQDGTCNGLQHYAALGGDIEGAAQVNLVPADKPQDVYQHVAGLVEKRLATEAEAGDKRAIFLQGKIRRKVVKQTVMTNVYGVTYVGAVAQIEKQIGSLFDTGDRDAISTHARYLTTLVFASIRELFEGAHCIQDWLGEAAKRISKSMRPDFSQVDESGGSRPSYLSSVIWTSPLGLPCVQPYRTLKTKTIRTSLQDVSVSDPFGASQVDSRKQQAAFPPNFVHSLDATHMLMTAKACGQDNLTFASVHDSYWTHARHVDDMNKHIREQFVKLHEDDLIQKLKEEFERRYEGFLQVLCIPIDHELTAEIKEVRKNIVKQLGRALTVADEVLIEQERLQLLRSDKPSDVAKGKAMKTTISVTEGYDVNDIAVTRSVGAFQILAPLVFPQVPKRGSLDVKVVKDSKYFFS</sequence>
<evidence type="ECO:0000256" key="2">
    <source>
        <dbReference type="ARBA" id="ARBA00009493"/>
    </source>
</evidence>
<dbReference type="GO" id="GO:0003899">
    <property type="term" value="F:DNA-directed RNA polymerase activity"/>
    <property type="evidence" value="ECO:0007669"/>
    <property type="project" value="UniProtKB-EC"/>
</dbReference>
<evidence type="ECO:0000256" key="8">
    <source>
        <dbReference type="ARBA" id="ARBA00023163"/>
    </source>
</evidence>
<gene>
    <name evidence="12" type="ORF">CXQ85_003297</name>
</gene>
<evidence type="ECO:0000259" key="11">
    <source>
        <dbReference type="SMART" id="SM01311"/>
    </source>
</evidence>
<comment type="catalytic activity">
    <reaction evidence="9 10">
        <text>RNA(n) + a ribonucleoside 5'-triphosphate = RNA(n+1) + diphosphate</text>
        <dbReference type="Rhea" id="RHEA:21248"/>
        <dbReference type="Rhea" id="RHEA-COMP:14527"/>
        <dbReference type="Rhea" id="RHEA-COMP:17342"/>
        <dbReference type="ChEBI" id="CHEBI:33019"/>
        <dbReference type="ChEBI" id="CHEBI:61557"/>
        <dbReference type="ChEBI" id="CHEBI:140395"/>
        <dbReference type="EC" id="2.7.7.6"/>
    </reaction>
</comment>
<dbReference type="OrthoDB" id="276422at2759"/>
<dbReference type="GO" id="GO:0006390">
    <property type="term" value="P:mitochondrial transcription"/>
    <property type="evidence" value="ECO:0007669"/>
    <property type="project" value="TreeGrafter"/>
</dbReference>
<dbReference type="Proteomes" id="UP000244309">
    <property type="component" value="Unassembled WGS sequence"/>
</dbReference>
<dbReference type="InterPro" id="IPR037159">
    <property type="entry name" value="RNA_POL_N_sf"/>
</dbReference>
<evidence type="ECO:0000313" key="13">
    <source>
        <dbReference type="Proteomes" id="UP000244309"/>
    </source>
</evidence>
<organism evidence="12 13">
    <name type="scientific">Candidozyma haemuli</name>
    <dbReference type="NCBI Taxonomy" id="45357"/>
    <lineage>
        <taxon>Eukaryota</taxon>
        <taxon>Fungi</taxon>
        <taxon>Dikarya</taxon>
        <taxon>Ascomycota</taxon>
        <taxon>Saccharomycotina</taxon>
        <taxon>Pichiomycetes</taxon>
        <taxon>Metschnikowiaceae</taxon>
        <taxon>Candidozyma</taxon>
    </lineage>
</organism>
<dbReference type="PANTHER" id="PTHR10102:SF0">
    <property type="entry name" value="DNA-DIRECTED RNA POLYMERASE, MITOCHONDRIAL"/>
    <property type="match status" value="1"/>
</dbReference>
<comment type="function">
    <text evidence="10">DNA-dependent RNA polymerase catalyzes the transcription of DNA into RNA using the four ribonucleoside triphosphates as substrates.</text>
</comment>
<dbReference type="Gene3D" id="1.10.1320.10">
    <property type="entry name" value="DNA-directed RNA polymerase, N-terminal domain"/>
    <property type="match status" value="1"/>
</dbReference>
<dbReference type="PANTHER" id="PTHR10102">
    <property type="entry name" value="DNA-DIRECTED RNA POLYMERASE, MITOCHONDRIAL"/>
    <property type="match status" value="1"/>
</dbReference>
<dbReference type="InterPro" id="IPR043502">
    <property type="entry name" value="DNA/RNA_pol_sf"/>
</dbReference>
<evidence type="ECO:0000256" key="7">
    <source>
        <dbReference type="ARBA" id="ARBA00023128"/>
    </source>
</evidence>
<accession>A0A2V1AR69</accession>
<dbReference type="VEuPathDB" id="FungiDB:CXQ85_003297"/>
<keyword evidence="7" id="KW-0496">Mitochondrion</keyword>
<keyword evidence="13" id="KW-1185">Reference proteome</keyword>
<dbReference type="InterPro" id="IPR002092">
    <property type="entry name" value="DNA-dir_Rpol_phage-type"/>
</dbReference>
<evidence type="ECO:0000256" key="3">
    <source>
        <dbReference type="ARBA" id="ARBA00022478"/>
    </source>
</evidence>
<evidence type="ECO:0000313" key="12">
    <source>
        <dbReference type="EMBL" id="PVH19451.1"/>
    </source>
</evidence>
<dbReference type="Pfam" id="PF00940">
    <property type="entry name" value="RNA_pol"/>
    <property type="match status" value="1"/>
</dbReference>
<dbReference type="EC" id="2.7.7.6" evidence="10"/>
<dbReference type="SMART" id="SM01311">
    <property type="entry name" value="RPOL_N"/>
    <property type="match status" value="1"/>
</dbReference>
<comment type="subcellular location">
    <subcellularLocation>
        <location evidence="1">Mitochondrion</location>
    </subcellularLocation>
</comment>
<feature type="domain" description="DNA-directed RNA polymerase N-terminal" evidence="11">
    <location>
        <begin position="369"/>
        <end position="685"/>
    </location>
</feature>
<reference evidence="12 13" key="1">
    <citation type="submission" date="2017-12" db="EMBL/GenBank/DDBJ databases">
        <title>Genome Sequence of a Multidrug-Resistant Candida haemulonii Isolate from a Patient with Chronic Leg Ulcers in Israel.</title>
        <authorList>
            <person name="Chow N.A."/>
            <person name="Gade L."/>
            <person name="Batra D."/>
            <person name="Rowe L.A."/>
            <person name="Ben-Ami R."/>
            <person name="Loparev V.N."/>
            <person name="Litvintseva A.P."/>
        </authorList>
    </citation>
    <scope>NUCLEOTIDE SEQUENCE [LARGE SCALE GENOMIC DNA]</scope>
    <source>
        <strain evidence="12 13">B11899</strain>
    </source>
</reference>
<dbReference type="PROSITE" id="PS00900">
    <property type="entry name" value="RNA_POL_PHAGE_1"/>
    <property type="match status" value="1"/>
</dbReference>